<name>A0A7J7MHI2_9MAGN</name>
<dbReference type="Proteomes" id="UP000541444">
    <property type="component" value="Unassembled WGS sequence"/>
</dbReference>
<evidence type="ECO:0000313" key="3">
    <source>
        <dbReference type="Proteomes" id="UP000541444"/>
    </source>
</evidence>
<feature type="compositionally biased region" description="Pro residues" evidence="1">
    <location>
        <begin position="16"/>
        <end position="29"/>
    </location>
</feature>
<keyword evidence="3" id="KW-1185">Reference proteome</keyword>
<feature type="region of interest" description="Disordered" evidence="1">
    <location>
        <begin position="1"/>
        <end position="75"/>
    </location>
</feature>
<proteinExistence type="predicted"/>
<reference evidence="2 3" key="1">
    <citation type="journal article" date="2020" name="IScience">
        <title>Genome Sequencing of the Endangered Kingdonia uniflora (Circaeasteraceae, Ranunculales) Reveals Potential Mechanisms of Evolutionary Specialization.</title>
        <authorList>
            <person name="Sun Y."/>
            <person name="Deng T."/>
            <person name="Zhang A."/>
            <person name="Moore M.J."/>
            <person name="Landis J.B."/>
            <person name="Lin N."/>
            <person name="Zhang H."/>
            <person name="Zhang X."/>
            <person name="Huang J."/>
            <person name="Zhang X."/>
            <person name="Sun H."/>
            <person name="Wang H."/>
        </authorList>
    </citation>
    <scope>NUCLEOTIDE SEQUENCE [LARGE SCALE GENOMIC DNA]</scope>
    <source>
        <strain evidence="2">TB1705</strain>
        <tissue evidence="2">Leaf</tissue>
    </source>
</reference>
<accession>A0A7J7MHI2</accession>
<dbReference type="AlphaFoldDB" id="A0A7J7MHI2"/>
<feature type="region of interest" description="Disordered" evidence="1">
    <location>
        <begin position="118"/>
        <end position="144"/>
    </location>
</feature>
<sequence>MKNSPSLNNSVSPNKKLPPPPSKPTPTRPPGSKRRPVNTHYIFPIIANPPLPSPKVHLSSDETEPLEVGYSSSESSGWVTPSHLDLFPSEGNAAQSSESYSQTRVSINQKRCRELVITEDGDTESSLRSDEQTSQLENTTAKRQRTNISNNVTLEETGETSKLCFKKFFVFEKKRFKSKNATKLCNDYDLRTFKDVRHKKCLPRTASWVVEKLSRLDRALKPVKPERRKELYCALLSRRANRNTP</sequence>
<feature type="compositionally biased region" description="Low complexity" evidence="1">
    <location>
        <begin position="1"/>
        <end position="15"/>
    </location>
</feature>
<evidence type="ECO:0000313" key="2">
    <source>
        <dbReference type="EMBL" id="KAF6154311.1"/>
    </source>
</evidence>
<evidence type="ECO:0000256" key="1">
    <source>
        <dbReference type="SAM" id="MobiDB-lite"/>
    </source>
</evidence>
<organism evidence="2 3">
    <name type="scientific">Kingdonia uniflora</name>
    <dbReference type="NCBI Taxonomy" id="39325"/>
    <lineage>
        <taxon>Eukaryota</taxon>
        <taxon>Viridiplantae</taxon>
        <taxon>Streptophyta</taxon>
        <taxon>Embryophyta</taxon>
        <taxon>Tracheophyta</taxon>
        <taxon>Spermatophyta</taxon>
        <taxon>Magnoliopsida</taxon>
        <taxon>Ranunculales</taxon>
        <taxon>Circaeasteraceae</taxon>
        <taxon>Kingdonia</taxon>
    </lineage>
</organism>
<dbReference type="EMBL" id="JACGCM010001501">
    <property type="protein sequence ID" value="KAF6154311.1"/>
    <property type="molecule type" value="Genomic_DNA"/>
</dbReference>
<protein>
    <submittedName>
        <fullName evidence="2">Uncharacterized protein</fullName>
    </submittedName>
</protein>
<feature type="compositionally biased region" description="Polar residues" evidence="1">
    <location>
        <begin position="132"/>
        <end position="144"/>
    </location>
</feature>
<gene>
    <name evidence="2" type="ORF">GIB67_026767</name>
</gene>
<comment type="caution">
    <text evidence="2">The sequence shown here is derived from an EMBL/GenBank/DDBJ whole genome shotgun (WGS) entry which is preliminary data.</text>
</comment>